<keyword evidence="3 5" id="KW-1133">Transmembrane helix</keyword>
<evidence type="ECO:0000313" key="6">
    <source>
        <dbReference type="EMBL" id="TPX55393.1"/>
    </source>
</evidence>
<evidence type="ECO:0000256" key="1">
    <source>
        <dbReference type="ARBA" id="ARBA00004141"/>
    </source>
</evidence>
<protein>
    <submittedName>
        <fullName evidence="6">Uncharacterized protein</fullName>
    </submittedName>
</protein>
<evidence type="ECO:0000256" key="3">
    <source>
        <dbReference type="ARBA" id="ARBA00022989"/>
    </source>
</evidence>
<evidence type="ECO:0000256" key="5">
    <source>
        <dbReference type="SAM" id="Phobius"/>
    </source>
</evidence>
<evidence type="ECO:0000313" key="7">
    <source>
        <dbReference type="Proteomes" id="UP000318582"/>
    </source>
</evidence>
<comment type="caution">
    <text evidence="6">The sequence shown here is derived from an EMBL/GenBank/DDBJ whole genome shotgun (WGS) entry which is preliminary data.</text>
</comment>
<organism evidence="6 7">
    <name type="scientific">Powellomyces hirtus</name>
    <dbReference type="NCBI Taxonomy" id="109895"/>
    <lineage>
        <taxon>Eukaryota</taxon>
        <taxon>Fungi</taxon>
        <taxon>Fungi incertae sedis</taxon>
        <taxon>Chytridiomycota</taxon>
        <taxon>Chytridiomycota incertae sedis</taxon>
        <taxon>Chytridiomycetes</taxon>
        <taxon>Spizellomycetales</taxon>
        <taxon>Powellomycetaceae</taxon>
        <taxon>Powellomyces</taxon>
    </lineage>
</organism>
<dbReference type="PANTHER" id="PTHR31733">
    <property type="entry name" value="RIBONUCLEASE KAPPA"/>
    <property type="match status" value="1"/>
</dbReference>
<gene>
    <name evidence="6" type="ORF">PhCBS80983_g05356</name>
</gene>
<sequence>MARLNVVGPGLSLCCTILSAVGIIFLLLLGALFHSDNEELVEGKEGEVPTDPAMVAKGCYLAGFIYMGFFAFCWCQSYVNQKMAAEEQRFTNI</sequence>
<dbReference type="Proteomes" id="UP000318582">
    <property type="component" value="Unassembled WGS sequence"/>
</dbReference>
<dbReference type="STRING" id="109895.A0A507DUJ6"/>
<dbReference type="InterPro" id="IPR056552">
    <property type="entry name" value="Ribonucl_Kappa"/>
</dbReference>
<dbReference type="OrthoDB" id="67317at2759"/>
<feature type="transmembrane region" description="Helical" evidence="5">
    <location>
        <begin position="54"/>
        <end position="75"/>
    </location>
</feature>
<keyword evidence="7" id="KW-1185">Reference proteome</keyword>
<dbReference type="Pfam" id="PF23489">
    <property type="entry name" value="V-ATPase_su_f"/>
    <property type="match status" value="1"/>
</dbReference>
<dbReference type="GO" id="GO:0016020">
    <property type="term" value="C:membrane"/>
    <property type="evidence" value="ECO:0007669"/>
    <property type="project" value="UniProtKB-SubCell"/>
</dbReference>
<accession>A0A507DUJ6</accession>
<name>A0A507DUJ6_9FUNG</name>
<evidence type="ECO:0000256" key="4">
    <source>
        <dbReference type="ARBA" id="ARBA00023136"/>
    </source>
</evidence>
<dbReference type="AlphaFoldDB" id="A0A507DUJ6"/>
<reference evidence="6 7" key="1">
    <citation type="journal article" date="2019" name="Sci. Rep.">
        <title>Comparative genomics of chytrid fungi reveal insights into the obligate biotrophic and pathogenic lifestyle of Synchytrium endobioticum.</title>
        <authorList>
            <person name="van de Vossenberg B.T.L.H."/>
            <person name="Warris S."/>
            <person name="Nguyen H.D.T."/>
            <person name="van Gent-Pelzer M.P.E."/>
            <person name="Joly D.L."/>
            <person name="van de Geest H.C."/>
            <person name="Bonants P.J.M."/>
            <person name="Smith D.S."/>
            <person name="Levesque C.A."/>
            <person name="van der Lee T.A.J."/>
        </authorList>
    </citation>
    <scope>NUCLEOTIDE SEQUENCE [LARGE SCALE GENOMIC DNA]</scope>
    <source>
        <strain evidence="6 7">CBS 809.83</strain>
    </source>
</reference>
<comment type="subcellular location">
    <subcellularLocation>
        <location evidence="1">Membrane</location>
        <topology evidence="1">Multi-pass membrane protein</topology>
    </subcellularLocation>
</comment>
<dbReference type="GO" id="GO:0004521">
    <property type="term" value="F:RNA endonuclease activity"/>
    <property type="evidence" value="ECO:0007669"/>
    <property type="project" value="InterPro"/>
</dbReference>
<proteinExistence type="predicted"/>
<keyword evidence="4 5" id="KW-0472">Membrane</keyword>
<evidence type="ECO:0000256" key="2">
    <source>
        <dbReference type="ARBA" id="ARBA00022692"/>
    </source>
</evidence>
<dbReference type="EMBL" id="QEAQ01000112">
    <property type="protein sequence ID" value="TPX55393.1"/>
    <property type="molecule type" value="Genomic_DNA"/>
</dbReference>
<keyword evidence="2 5" id="KW-0812">Transmembrane</keyword>
<dbReference type="InterPro" id="IPR026770">
    <property type="entry name" value="RNase_K"/>
</dbReference>
<feature type="transmembrane region" description="Helical" evidence="5">
    <location>
        <begin position="12"/>
        <end position="34"/>
    </location>
</feature>